<organism evidence="1 2">
    <name type="scientific">Dorcoceras hygrometricum</name>
    <dbReference type="NCBI Taxonomy" id="472368"/>
    <lineage>
        <taxon>Eukaryota</taxon>
        <taxon>Viridiplantae</taxon>
        <taxon>Streptophyta</taxon>
        <taxon>Embryophyta</taxon>
        <taxon>Tracheophyta</taxon>
        <taxon>Spermatophyta</taxon>
        <taxon>Magnoliopsida</taxon>
        <taxon>eudicotyledons</taxon>
        <taxon>Gunneridae</taxon>
        <taxon>Pentapetalae</taxon>
        <taxon>asterids</taxon>
        <taxon>lamiids</taxon>
        <taxon>Lamiales</taxon>
        <taxon>Gesneriaceae</taxon>
        <taxon>Didymocarpoideae</taxon>
        <taxon>Trichosporeae</taxon>
        <taxon>Loxocarpinae</taxon>
        <taxon>Dorcoceras</taxon>
    </lineage>
</organism>
<gene>
    <name evidence="1" type="ORF">F511_40217</name>
</gene>
<protein>
    <submittedName>
        <fullName evidence="1">Uncharacterized protein</fullName>
    </submittedName>
</protein>
<dbReference type="EMBL" id="KV001865">
    <property type="protein sequence ID" value="KZV38461.1"/>
    <property type="molecule type" value="Genomic_DNA"/>
</dbReference>
<accession>A0A2Z7BV66</accession>
<evidence type="ECO:0000313" key="2">
    <source>
        <dbReference type="Proteomes" id="UP000250235"/>
    </source>
</evidence>
<dbReference type="AlphaFoldDB" id="A0A2Z7BV66"/>
<proteinExistence type="predicted"/>
<sequence length="135" mass="13803">MGNFTEVLCNVVLELIAGLALVGEIWFTGVSVQTSTLVNSPVAIVVRAWLWNLVGGESDVNAGQRVITSMTGYETPSSACTRRPYEIGADGFSSSRLAGTNSGEAAAAATACTVGGVRLEERGAAAIALGLGLIV</sequence>
<keyword evidence="2" id="KW-1185">Reference proteome</keyword>
<evidence type="ECO:0000313" key="1">
    <source>
        <dbReference type="EMBL" id="KZV38461.1"/>
    </source>
</evidence>
<dbReference type="Proteomes" id="UP000250235">
    <property type="component" value="Unassembled WGS sequence"/>
</dbReference>
<reference evidence="1 2" key="1">
    <citation type="journal article" date="2015" name="Proc. Natl. Acad. Sci. U.S.A.">
        <title>The resurrection genome of Boea hygrometrica: A blueprint for survival of dehydration.</title>
        <authorList>
            <person name="Xiao L."/>
            <person name="Yang G."/>
            <person name="Zhang L."/>
            <person name="Yang X."/>
            <person name="Zhao S."/>
            <person name="Ji Z."/>
            <person name="Zhou Q."/>
            <person name="Hu M."/>
            <person name="Wang Y."/>
            <person name="Chen M."/>
            <person name="Xu Y."/>
            <person name="Jin H."/>
            <person name="Xiao X."/>
            <person name="Hu G."/>
            <person name="Bao F."/>
            <person name="Hu Y."/>
            <person name="Wan P."/>
            <person name="Li L."/>
            <person name="Deng X."/>
            <person name="Kuang T."/>
            <person name="Xiang C."/>
            <person name="Zhu J.K."/>
            <person name="Oliver M.J."/>
            <person name="He Y."/>
        </authorList>
    </citation>
    <scope>NUCLEOTIDE SEQUENCE [LARGE SCALE GENOMIC DNA]</scope>
    <source>
        <strain evidence="2">cv. XS01</strain>
    </source>
</reference>
<name>A0A2Z7BV66_9LAMI</name>